<keyword evidence="3" id="KW-1185">Reference proteome</keyword>
<proteinExistence type="predicted"/>
<evidence type="ECO:0000313" key="3">
    <source>
        <dbReference type="Proteomes" id="UP001281761"/>
    </source>
</evidence>
<dbReference type="Proteomes" id="UP001281761">
    <property type="component" value="Unassembled WGS sequence"/>
</dbReference>
<protein>
    <submittedName>
        <fullName evidence="2">Uncharacterized protein</fullName>
    </submittedName>
</protein>
<organism evidence="2 3">
    <name type="scientific">Blattamonas nauphoetae</name>
    <dbReference type="NCBI Taxonomy" id="2049346"/>
    <lineage>
        <taxon>Eukaryota</taxon>
        <taxon>Metamonada</taxon>
        <taxon>Preaxostyla</taxon>
        <taxon>Oxymonadida</taxon>
        <taxon>Blattamonas</taxon>
    </lineage>
</organism>
<reference evidence="2 3" key="1">
    <citation type="journal article" date="2022" name="bioRxiv">
        <title>Genomics of Preaxostyla Flagellates Illuminates Evolutionary Transitions and the Path Towards Mitochondrial Loss.</title>
        <authorList>
            <person name="Novak L.V.F."/>
            <person name="Treitli S.C."/>
            <person name="Pyrih J."/>
            <person name="Halakuc P."/>
            <person name="Pipaliya S.V."/>
            <person name="Vacek V."/>
            <person name="Brzon O."/>
            <person name="Soukal P."/>
            <person name="Eme L."/>
            <person name="Dacks J.B."/>
            <person name="Karnkowska A."/>
            <person name="Elias M."/>
            <person name="Hampl V."/>
        </authorList>
    </citation>
    <scope>NUCLEOTIDE SEQUENCE [LARGE SCALE GENOMIC DNA]</scope>
    <source>
        <strain evidence="2">NAU3</strain>
        <tissue evidence="2">Gut</tissue>
    </source>
</reference>
<feature type="compositionally biased region" description="Basic and acidic residues" evidence="1">
    <location>
        <begin position="11"/>
        <end position="22"/>
    </location>
</feature>
<comment type="caution">
    <text evidence="2">The sequence shown here is derived from an EMBL/GenBank/DDBJ whole genome shotgun (WGS) entry which is preliminary data.</text>
</comment>
<sequence length="138" mass="15119">MFNTPPTRLQKQPEEGHEAEVHRGRREVQRIVKKVLAKMVFGLEAIPFLVPGLSNVVGTQTDDCTPLPVCCLPQKDEWEFGTALLEVLVHGVVCFSPIAIVRSVEVGEEEGGMTLQQAKTDLAVGLQHLHVCCCFAVA</sequence>
<accession>A0ABQ9YDZ4</accession>
<feature type="compositionally biased region" description="Polar residues" evidence="1">
    <location>
        <begin position="1"/>
        <end position="10"/>
    </location>
</feature>
<gene>
    <name evidence="2" type="ORF">BLNAU_3000</name>
</gene>
<evidence type="ECO:0000256" key="1">
    <source>
        <dbReference type="SAM" id="MobiDB-lite"/>
    </source>
</evidence>
<dbReference type="EMBL" id="JARBJD010000013">
    <property type="protein sequence ID" value="KAK2961944.1"/>
    <property type="molecule type" value="Genomic_DNA"/>
</dbReference>
<feature type="region of interest" description="Disordered" evidence="1">
    <location>
        <begin position="1"/>
        <end position="22"/>
    </location>
</feature>
<evidence type="ECO:0000313" key="2">
    <source>
        <dbReference type="EMBL" id="KAK2961944.1"/>
    </source>
</evidence>
<name>A0ABQ9YDZ4_9EUKA</name>